<keyword evidence="4" id="KW-1185">Reference proteome</keyword>
<name>A0A4R0H8K0_9ACTN</name>
<dbReference type="Gene3D" id="3.40.109.10">
    <property type="entry name" value="NADH Oxidase"/>
    <property type="match status" value="2"/>
</dbReference>
<evidence type="ECO:0000313" key="4">
    <source>
        <dbReference type="Proteomes" id="UP000292346"/>
    </source>
</evidence>
<dbReference type="Pfam" id="PF00881">
    <property type="entry name" value="Nitroreductase"/>
    <property type="match status" value="1"/>
</dbReference>
<feature type="compositionally biased region" description="Low complexity" evidence="1">
    <location>
        <begin position="1"/>
        <end position="19"/>
    </location>
</feature>
<evidence type="ECO:0000256" key="1">
    <source>
        <dbReference type="SAM" id="MobiDB-lite"/>
    </source>
</evidence>
<evidence type="ECO:0000259" key="2">
    <source>
        <dbReference type="Pfam" id="PF00881"/>
    </source>
</evidence>
<protein>
    <submittedName>
        <fullName evidence="3">Nitroreductase</fullName>
    </submittedName>
</protein>
<dbReference type="PANTHER" id="PTHR23026">
    <property type="entry name" value="NADPH NITROREDUCTASE"/>
    <property type="match status" value="1"/>
</dbReference>
<dbReference type="Proteomes" id="UP000292346">
    <property type="component" value="Unassembled WGS sequence"/>
</dbReference>
<dbReference type="EMBL" id="SJJZ01000002">
    <property type="protein sequence ID" value="TCC07265.1"/>
    <property type="molecule type" value="Genomic_DNA"/>
</dbReference>
<feature type="domain" description="Nitroreductase" evidence="2">
    <location>
        <begin position="56"/>
        <end position="85"/>
    </location>
</feature>
<dbReference type="OrthoDB" id="8156917at2"/>
<feature type="region of interest" description="Disordered" evidence="1">
    <location>
        <begin position="1"/>
        <end position="23"/>
    </location>
</feature>
<dbReference type="InterPro" id="IPR029479">
    <property type="entry name" value="Nitroreductase"/>
</dbReference>
<dbReference type="SUPFAM" id="SSF55469">
    <property type="entry name" value="FMN-dependent nitroreductase-like"/>
    <property type="match status" value="2"/>
</dbReference>
<dbReference type="PANTHER" id="PTHR23026:SF123">
    <property type="entry name" value="NAD(P)H NITROREDUCTASE RV3131-RELATED"/>
    <property type="match status" value="1"/>
</dbReference>
<gene>
    <name evidence="3" type="ORF">E0H45_14735</name>
</gene>
<dbReference type="InterPro" id="IPR050627">
    <property type="entry name" value="Nitroreductase/BluB"/>
</dbReference>
<dbReference type="AlphaFoldDB" id="A0A4R0H8K0"/>
<evidence type="ECO:0000313" key="3">
    <source>
        <dbReference type="EMBL" id="TCC07265.1"/>
    </source>
</evidence>
<dbReference type="NCBIfam" id="NF047509">
    <property type="entry name" value="Rv3131_FMN_oxido"/>
    <property type="match status" value="1"/>
</dbReference>
<reference evidence="3 4" key="1">
    <citation type="submission" date="2019-02" db="EMBL/GenBank/DDBJ databases">
        <title>Kribbella capetownensis sp. nov. and Kribbella speibonae sp. nov., isolated from soil.</title>
        <authorList>
            <person name="Curtis S.M."/>
            <person name="Norton I."/>
            <person name="Everest G.J."/>
            <person name="Meyers P.R."/>
        </authorList>
    </citation>
    <scope>NUCLEOTIDE SEQUENCE [LARGE SCALE GENOMIC DNA]</scope>
    <source>
        <strain evidence="3 4">KCTC 29219</strain>
    </source>
</reference>
<organism evidence="3 4">
    <name type="scientific">Kribbella soli</name>
    <dbReference type="NCBI Taxonomy" id="1124743"/>
    <lineage>
        <taxon>Bacteria</taxon>
        <taxon>Bacillati</taxon>
        <taxon>Actinomycetota</taxon>
        <taxon>Actinomycetes</taxon>
        <taxon>Propionibacteriales</taxon>
        <taxon>Kribbellaceae</taxon>
        <taxon>Kribbella</taxon>
    </lineage>
</organism>
<comment type="caution">
    <text evidence="3">The sequence shown here is derived from an EMBL/GenBank/DDBJ whole genome shotgun (WGS) entry which is preliminary data.</text>
</comment>
<sequence>MAAAWSRGAGVRASGSSPRLVPWADDGRTAHQVGTLARCATHASPAKLKLEVDLMTDQLPKEHIDVLLAAAVAAPSMHNTQPWRFEIDGHVIDVYLDGSRTLPAEDPTGRAMRIAAGAATFNLRCAAETLGYGTWFGLAPYPSEEPDLLARIVIEPTAARNDELCDLAAQIPYRHTDRNPSDATAVAEGTRVSLMQAAYPEGAQLTWLADDDVRTVLDLVLDTDLREIGDWHRRAERAHWVGGERTDDGIPSSALGPRSATYPAAVRDMATRPTDRVRAEQSFEQHPDLAVLSTDFDEPSDQVAAGAALQRVLLTATRAGVSASFLNQPLEFDDLRAKVQRLTGRPGHAHMIIRFGHHRPGSATARRPLADFLKEQS</sequence>
<proteinExistence type="predicted"/>
<dbReference type="GO" id="GO:0016491">
    <property type="term" value="F:oxidoreductase activity"/>
    <property type="evidence" value="ECO:0007669"/>
    <property type="project" value="InterPro"/>
</dbReference>
<accession>A0A4R0H8K0</accession>
<dbReference type="InterPro" id="IPR000415">
    <property type="entry name" value="Nitroreductase-like"/>
</dbReference>